<name>A0AAD7MI79_9AGAR</name>
<evidence type="ECO:0000256" key="1">
    <source>
        <dbReference type="SAM" id="Phobius"/>
    </source>
</evidence>
<keyword evidence="3" id="KW-1185">Reference proteome</keyword>
<gene>
    <name evidence="2" type="ORF">DFH07DRAFT_860072</name>
</gene>
<organism evidence="2 3">
    <name type="scientific">Mycena maculata</name>
    <dbReference type="NCBI Taxonomy" id="230809"/>
    <lineage>
        <taxon>Eukaryota</taxon>
        <taxon>Fungi</taxon>
        <taxon>Dikarya</taxon>
        <taxon>Basidiomycota</taxon>
        <taxon>Agaricomycotina</taxon>
        <taxon>Agaricomycetes</taxon>
        <taxon>Agaricomycetidae</taxon>
        <taxon>Agaricales</taxon>
        <taxon>Marasmiineae</taxon>
        <taxon>Mycenaceae</taxon>
        <taxon>Mycena</taxon>
    </lineage>
</organism>
<proteinExistence type="predicted"/>
<dbReference type="EMBL" id="JARJLG010000303">
    <property type="protein sequence ID" value="KAJ7718583.1"/>
    <property type="molecule type" value="Genomic_DNA"/>
</dbReference>
<evidence type="ECO:0000313" key="3">
    <source>
        <dbReference type="Proteomes" id="UP001215280"/>
    </source>
</evidence>
<keyword evidence="1" id="KW-0812">Transmembrane</keyword>
<reference evidence="2" key="1">
    <citation type="submission" date="2023-03" db="EMBL/GenBank/DDBJ databases">
        <title>Massive genome expansion in bonnet fungi (Mycena s.s.) driven by repeated elements and novel gene families across ecological guilds.</title>
        <authorList>
            <consortium name="Lawrence Berkeley National Laboratory"/>
            <person name="Harder C.B."/>
            <person name="Miyauchi S."/>
            <person name="Viragh M."/>
            <person name="Kuo A."/>
            <person name="Thoen E."/>
            <person name="Andreopoulos B."/>
            <person name="Lu D."/>
            <person name="Skrede I."/>
            <person name="Drula E."/>
            <person name="Henrissat B."/>
            <person name="Morin E."/>
            <person name="Kohler A."/>
            <person name="Barry K."/>
            <person name="LaButti K."/>
            <person name="Morin E."/>
            <person name="Salamov A."/>
            <person name="Lipzen A."/>
            <person name="Mereny Z."/>
            <person name="Hegedus B."/>
            <person name="Baldrian P."/>
            <person name="Stursova M."/>
            <person name="Weitz H."/>
            <person name="Taylor A."/>
            <person name="Grigoriev I.V."/>
            <person name="Nagy L.G."/>
            <person name="Martin F."/>
            <person name="Kauserud H."/>
        </authorList>
    </citation>
    <scope>NUCLEOTIDE SEQUENCE</scope>
    <source>
        <strain evidence="2">CBHHK188m</strain>
    </source>
</reference>
<feature type="transmembrane region" description="Helical" evidence="1">
    <location>
        <begin position="154"/>
        <end position="173"/>
    </location>
</feature>
<accession>A0AAD7MI79</accession>
<sequence>MLDLREPDEILEDPTTGARLLPFLPVVVLPKPDGCSVKLFHRLPQGILLVVSSRGTFHIFDKFGRKQLLVRRQLAITAAYTFTDYKAQRQTMGHVLINLENPPGGKLTPFICTWHCSRSQSKSMIRLLRGYDPKIFTTWRWKMIDWMQRTGTHAHIQVCKFIVMLINLLYYYIDQRGVRRGSKNCDIEVNSKLWTNGNANTMAIVAEIPWQS</sequence>
<dbReference type="AlphaFoldDB" id="A0AAD7MI79"/>
<protein>
    <submittedName>
        <fullName evidence="2">Uncharacterized protein</fullName>
    </submittedName>
</protein>
<evidence type="ECO:0000313" key="2">
    <source>
        <dbReference type="EMBL" id="KAJ7718583.1"/>
    </source>
</evidence>
<keyword evidence="1" id="KW-0472">Membrane</keyword>
<comment type="caution">
    <text evidence="2">The sequence shown here is derived from an EMBL/GenBank/DDBJ whole genome shotgun (WGS) entry which is preliminary data.</text>
</comment>
<keyword evidence="1" id="KW-1133">Transmembrane helix</keyword>
<dbReference type="Proteomes" id="UP001215280">
    <property type="component" value="Unassembled WGS sequence"/>
</dbReference>